<protein>
    <recommendedName>
        <fullName evidence="12">Innexin</fullName>
    </recommendedName>
</protein>
<evidence type="ECO:0000256" key="3">
    <source>
        <dbReference type="ARBA" id="ARBA00022448"/>
    </source>
</evidence>
<keyword evidence="8 12" id="KW-1133">Transmembrane helix</keyword>
<evidence type="ECO:0000256" key="7">
    <source>
        <dbReference type="ARBA" id="ARBA00022949"/>
    </source>
</evidence>
<evidence type="ECO:0000256" key="11">
    <source>
        <dbReference type="ARBA" id="ARBA00023303"/>
    </source>
</evidence>
<accession>A0A7R8WSP8</accession>
<feature type="transmembrane region" description="Helical" evidence="12">
    <location>
        <begin position="28"/>
        <end position="50"/>
    </location>
</feature>
<evidence type="ECO:0000256" key="2">
    <source>
        <dbReference type="ARBA" id="ARBA00004651"/>
    </source>
</evidence>
<comment type="subcellular location">
    <subcellularLocation>
        <location evidence="1">Cell junction</location>
        <location evidence="1">Gap junction</location>
    </subcellularLocation>
    <subcellularLocation>
        <location evidence="2 12">Cell membrane</location>
        <topology evidence="2 12">Multi-pass membrane protein</topology>
    </subcellularLocation>
</comment>
<keyword evidence="11 12" id="KW-0407">Ion channel</keyword>
<dbReference type="AlphaFoldDB" id="A0A7R8WSP8"/>
<dbReference type="PANTHER" id="PTHR11893">
    <property type="entry name" value="INNEXIN"/>
    <property type="match status" value="1"/>
</dbReference>
<dbReference type="EMBL" id="OB668436">
    <property type="protein sequence ID" value="CAD7234351.1"/>
    <property type="molecule type" value="Genomic_DNA"/>
</dbReference>
<evidence type="ECO:0000256" key="9">
    <source>
        <dbReference type="ARBA" id="ARBA00023065"/>
    </source>
</evidence>
<comment type="similarity">
    <text evidence="12">Belongs to the pannexin family.</text>
</comment>
<keyword evidence="7" id="KW-0965">Cell junction</keyword>
<comment type="function">
    <text evidence="12">Structural component of the gap junctions.</text>
</comment>
<evidence type="ECO:0000256" key="10">
    <source>
        <dbReference type="ARBA" id="ARBA00023136"/>
    </source>
</evidence>
<keyword evidence="6" id="KW-0303">Gap junction</keyword>
<sequence>MLQSFGELSKHVKPRYGKIRADNAIFRLHYRATSLFLLTCCILVTSIQFIGKPIQCIHGSEEASGAVNTFCWISSTFTMPDYYDKIEGTEVAHWGLGPDLPNMEKKYHSYYLFLKFVLCEFLNFANVMINIYLTNVFLDHEFTTYGTEVIRFAQEDQENRTDPMRKIFPRVTKCTWYQYGPSGSLNKLDTLCVLALNIVNEKVYVFLWFWFIVLAALTGAALIYRLSTMLVPFIRLRMLRLRGGSSYDVFLDSIIPKLNVGDWFMLYQIGRHMDSLIYRRFLSKFAKSLNELEGRHLEMAALKSSPSLG</sequence>
<evidence type="ECO:0000256" key="6">
    <source>
        <dbReference type="ARBA" id="ARBA00022868"/>
    </source>
</evidence>
<organism evidence="13">
    <name type="scientific">Cyprideis torosa</name>
    <dbReference type="NCBI Taxonomy" id="163714"/>
    <lineage>
        <taxon>Eukaryota</taxon>
        <taxon>Metazoa</taxon>
        <taxon>Ecdysozoa</taxon>
        <taxon>Arthropoda</taxon>
        <taxon>Crustacea</taxon>
        <taxon>Oligostraca</taxon>
        <taxon>Ostracoda</taxon>
        <taxon>Podocopa</taxon>
        <taxon>Podocopida</taxon>
        <taxon>Cytherocopina</taxon>
        <taxon>Cytheroidea</taxon>
        <taxon>Cytherideidae</taxon>
        <taxon>Cyprideis</taxon>
    </lineage>
</organism>
<evidence type="ECO:0000256" key="4">
    <source>
        <dbReference type="ARBA" id="ARBA00022475"/>
    </source>
</evidence>
<keyword evidence="10 12" id="KW-0472">Membrane</keyword>
<dbReference type="PROSITE" id="PS51013">
    <property type="entry name" value="PANNEXIN"/>
    <property type="match status" value="1"/>
</dbReference>
<evidence type="ECO:0000256" key="5">
    <source>
        <dbReference type="ARBA" id="ARBA00022692"/>
    </source>
</evidence>
<dbReference type="OrthoDB" id="5867527at2759"/>
<keyword evidence="9 12" id="KW-0406">Ion transport</keyword>
<dbReference type="GO" id="GO:0034220">
    <property type="term" value="P:monoatomic ion transmembrane transport"/>
    <property type="evidence" value="ECO:0007669"/>
    <property type="project" value="UniProtKB-KW"/>
</dbReference>
<keyword evidence="4" id="KW-1003">Cell membrane</keyword>
<dbReference type="GO" id="GO:0005886">
    <property type="term" value="C:plasma membrane"/>
    <property type="evidence" value="ECO:0007669"/>
    <property type="project" value="UniProtKB-SubCell"/>
</dbReference>
<reference evidence="13" key="1">
    <citation type="submission" date="2020-11" db="EMBL/GenBank/DDBJ databases">
        <authorList>
            <person name="Tran Van P."/>
        </authorList>
    </citation>
    <scope>NUCLEOTIDE SEQUENCE</scope>
</reference>
<keyword evidence="5 12" id="KW-0812">Transmembrane</keyword>
<evidence type="ECO:0000256" key="8">
    <source>
        <dbReference type="ARBA" id="ARBA00022989"/>
    </source>
</evidence>
<name>A0A7R8WSP8_9CRUS</name>
<evidence type="ECO:0000313" key="13">
    <source>
        <dbReference type="EMBL" id="CAD7234351.1"/>
    </source>
</evidence>
<gene>
    <name evidence="12" type="primary">inx</name>
    <name evidence="13" type="ORF">CTOB1V02_LOCUS12167</name>
</gene>
<dbReference type="GO" id="GO:0005243">
    <property type="term" value="F:gap junction channel activity"/>
    <property type="evidence" value="ECO:0007669"/>
    <property type="project" value="TreeGrafter"/>
</dbReference>
<dbReference type="InterPro" id="IPR000990">
    <property type="entry name" value="Innexin"/>
</dbReference>
<keyword evidence="3 12" id="KW-0813">Transport</keyword>
<feature type="transmembrane region" description="Helical" evidence="12">
    <location>
        <begin position="207"/>
        <end position="234"/>
    </location>
</feature>
<dbReference type="PANTHER" id="PTHR11893:SF41">
    <property type="entry name" value="INNEXIN INX2"/>
    <property type="match status" value="1"/>
</dbReference>
<dbReference type="Pfam" id="PF00876">
    <property type="entry name" value="Innexin"/>
    <property type="match status" value="1"/>
</dbReference>
<evidence type="ECO:0000256" key="1">
    <source>
        <dbReference type="ARBA" id="ARBA00004610"/>
    </source>
</evidence>
<comment type="caution">
    <text evidence="12">Lacks conserved residue(s) required for the propagation of feature annotation.</text>
</comment>
<feature type="transmembrane region" description="Helical" evidence="12">
    <location>
        <begin position="112"/>
        <end position="133"/>
    </location>
</feature>
<evidence type="ECO:0000256" key="12">
    <source>
        <dbReference type="RuleBase" id="RU010713"/>
    </source>
</evidence>
<dbReference type="GO" id="GO:0005921">
    <property type="term" value="C:gap junction"/>
    <property type="evidence" value="ECO:0007669"/>
    <property type="project" value="UniProtKB-SubCell"/>
</dbReference>
<proteinExistence type="inferred from homology"/>